<protein>
    <recommendedName>
        <fullName evidence="2">histidine kinase</fullName>
        <ecNumber evidence="2">2.7.13.3</ecNumber>
    </recommendedName>
</protein>
<evidence type="ECO:0000256" key="5">
    <source>
        <dbReference type="ARBA" id="ARBA00022777"/>
    </source>
</evidence>
<gene>
    <name evidence="11" type="ORF">CCR82_16020</name>
</gene>
<dbReference type="InterPro" id="IPR052162">
    <property type="entry name" value="Sensor_kinase/Photoreceptor"/>
</dbReference>
<feature type="domain" description="PAC" evidence="10">
    <location>
        <begin position="1088"/>
        <end position="1140"/>
    </location>
</feature>
<dbReference type="InterPro" id="IPR000700">
    <property type="entry name" value="PAS-assoc_C"/>
</dbReference>
<keyword evidence="6" id="KW-0175">Coiled coil</keyword>
<evidence type="ECO:0000256" key="6">
    <source>
        <dbReference type="SAM" id="Coils"/>
    </source>
</evidence>
<comment type="catalytic activity">
    <reaction evidence="1">
        <text>ATP + protein L-histidine = ADP + protein N-phospho-L-histidine.</text>
        <dbReference type="EC" id="2.7.13.3"/>
    </reaction>
</comment>
<dbReference type="SMART" id="SM00086">
    <property type="entry name" value="PAC"/>
    <property type="match status" value="3"/>
</dbReference>
<dbReference type="GO" id="GO:0004673">
    <property type="term" value="F:protein histidine kinase activity"/>
    <property type="evidence" value="ECO:0007669"/>
    <property type="project" value="UniProtKB-EC"/>
</dbReference>
<comment type="caution">
    <text evidence="11">The sequence shown here is derived from an EMBL/GenBank/DDBJ whole genome shotgun (WGS) entry which is preliminary data.</text>
</comment>
<evidence type="ECO:0000256" key="2">
    <source>
        <dbReference type="ARBA" id="ARBA00012438"/>
    </source>
</evidence>
<dbReference type="Pfam" id="PF01590">
    <property type="entry name" value="GAF"/>
    <property type="match status" value="1"/>
</dbReference>
<keyword evidence="12" id="KW-1185">Reference proteome</keyword>
<dbReference type="SMART" id="SM00065">
    <property type="entry name" value="GAF"/>
    <property type="match status" value="1"/>
</dbReference>
<dbReference type="InterPro" id="IPR004358">
    <property type="entry name" value="Sig_transdc_His_kin-like_C"/>
</dbReference>
<dbReference type="InterPro" id="IPR003594">
    <property type="entry name" value="HATPase_dom"/>
</dbReference>
<reference evidence="11" key="1">
    <citation type="submission" date="2017-05" db="EMBL/GenBank/DDBJ databases">
        <authorList>
            <person name="Imhoff J.F."/>
            <person name="Rahn T."/>
            <person name="Kuenzel S."/>
            <person name="Neulinger S.C."/>
        </authorList>
    </citation>
    <scope>NUCLEOTIDE SEQUENCE</scope>
    <source>
        <strain evidence="11">DSM 4395</strain>
    </source>
</reference>
<dbReference type="PROSITE" id="PS50109">
    <property type="entry name" value="HIS_KIN"/>
    <property type="match status" value="1"/>
</dbReference>
<dbReference type="SMART" id="SM00091">
    <property type="entry name" value="PAS"/>
    <property type="match status" value="3"/>
</dbReference>
<dbReference type="Proteomes" id="UP001296967">
    <property type="component" value="Unassembled WGS sequence"/>
</dbReference>
<dbReference type="PROSITE" id="PS50112">
    <property type="entry name" value="PAS"/>
    <property type="match status" value="2"/>
</dbReference>
<proteinExistence type="predicted"/>
<dbReference type="Pfam" id="PF13426">
    <property type="entry name" value="PAS_9"/>
    <property type="match status" value="1"/>
</dbReference>
<evidence type="ECO:0000313" key="12">
    <source>
        <dbReference type="Proteomes" id="UP001296967"/>
    </source>
</evidence>
<evidence type="ECO:0000313" key="11">
    <source>
        <dbReference type="EMBL" id="MBK5931997.1"/>
    </source>
</evidence>
<feature type="transmembrane region" description="Helical" evidence="7">
    <location>
        <begin position="87"/>
        <end position="107"/>
    </location>
</feature>
<dbReference type="InterPro" id="IPR005467">
    <property type="entry name" value="His_kinase_dom"/>
</dbReference>
<evidence type="ECO:0000256" key="3">
    <source>
        <dbReference type="ARBA" id="ARBA00022553"/>
    </source>
</evidence>
<feature type="domain" description="Histidine kinase" evidence="8">
    <location>
        <begin position="1323"/>
        <end position="1548"/>
    </location>
</feature>
<dbReference type="CDD" id="cd00130">
    <property type="entry name" value="PAS"/>
    <property type="match status" value="3"/>
</dbReference>
<dbReference type="Gene3D" id="3.30.450.20">
    <property type="entry name" value="PAS domain"/>
    <property type="match status" value="3"/>
</dbReference>
<accession>A0AAJ0XHW1</accession>
<feature type="domain" description="PAS" evidence="9">
    <location>
        <begin position="577"/>
        <end position="651"/>
    </location>
</feature>
<dbReference type="EMBL" id="NHSF01000073">
    <property type="protein sequence ID" value="MBK5931997.1"/>
    <property type="molecule type" value="Genomic_DNA"/>
</dbReference>
<dbReference type="GO" id="GO:0006355">
    <property type="term" value="P:regulation of DNA-templated transcription"/>
    <property type="evidence" value="ECO:0007669"/>
    <property type="project" value="InterPro"/>
</dbReference>
<reference evidence="11" key="2">
    <citation type="journal article" date="2020" name="Microorganisms">
        <title>Osmotic Adaptation and Compatible Solute Biosynthesis of Phototrophic Bacteria as Revealed from Genome Analyses.</title>
        <authorList>
            <person name="Imhoff J.F."/>
            <person name="Rahn T."/>
            <person name="Kunzel S."/>
            <person name="Keller A."/>
            <person name="Neulinger S.C."/>
        </authorList>
    </citation>
    <scope>NUCLEOTIDE SEQUENCE</scope>
    <source>
        <strain evidence="11">DSM 4395</strain>
    </source>
</reference>
<dbReference type="Pfam" id="PF00989">
    <property type="entry name" value="PAS"/>
    <property type="match status" value="1"/>
</dbReference>
<feature type="coiled-coil region" evidence="6">
    <location>
        <begin position="1131"/>
        <end position="1158"/>
    </location>
</feature>
<dbReference type="Pfam" id="PF13185">
    <property type="entry name" value="GAF_2"/>
    <property type="match status" value="1"/>
</dbReference>
<keyword evidence="7" id="KW-0472">Membrane</keyword>
<evidence type="ECO:0000256" key="7">
    <source>
        <dbReference type="SAM" id="Phobius"/>
    </source>
</evidence>
<evidence type="ECO:0000259" key="10">
    <source>
        <dbReference type="PROSITE" id="PS50113"/>
    </source>
</evidence>
<dbReference type="Pfam" id="PF08447">
    <property type="entry name" value="PAS_3"/>
    <property type="match status" value="1"/>
</dbReference>
<dbReference type="RefSeq" id="WP_201246832.1">
    <property type="nucleotide sequence ID" value="NZ_NHSF01000073.1"/>
</dbReference>
<dbReference type="SUPFAM" id="SSF55781">
    <property type="entry name" value="GAF domain-like"/>
    <property type="match status" value="2"/>
</dbReference>
<feature type="transmembrane region" description="Helical" evidence="7">
    <location>
        <begin position="29"/>
        <end position="55"/>
    </location>
</feature>
<feature type="transmembrane region" description="Helical" evidence="7">
    <location>
        <begin position="128"/>
        <end position="148"/>
    </location>
</feature>
<dbReference type="InterPro" id="IPR000014">
    <property type="entry name" value="PAS"/>
</dbReference>
<dbReference type="EC" id="2.7.13.3" evidence="2"/>
<evidence type="ECO:0000259" key="8">
    <source>
        <dbReference type="PROSITE" id="PS50109"/>
    </source>
</evidence>
<dbReference type="Gene3D" id="1.10.287.130">
    <property type="match status" value="1"/>
</dbReference>
<feature type="domain" description="PAC" evidence="10">
    <location>
        <begin position="783"/>
        <end position="835"/>
    </location>
</feature>
<keyword evidence="7" id="KW-0812">Transmembrane</keyword>
<dbReference type="SMART" id="SM00387">
    <property type="entry name" value="HATPase_c"/>
    <property type="match status" value="1"/>
</dbReference>
<evidence type="ECO:0000256" key="1">
    <source>
        <dbReference type="ARBA" id="ARBA00000085"/>
    </source>
</evidence>
<dbReference type="InterPro" id="IPR013655">
    <property type="entry name" value="PAS_fold_3"/>
</dbReference>
<dbReference type="Pfam" id="PF02518">
    <property type="entry name" value="HATPase_c"/>
    <property type="match status" value="1"/>
</dbReference>
<dbReference type="InterPro" id="IPR003018">
    <property type="entry name" value="GAF"/>
</dbReference>
<keyword evidence="7" id="KW-1133">Transmembrane helix</keyword>
<keyword evidence="4" id="KW-0808">Transferase</keyword>
<dbReference type="InterPro" id="IPR035965">
    <property type="entry name" value="PAS-like_dom_sf"/>
</dbReference>
<dbReference type="SUPFAM" id="SSF55874">
    <property type="entry name" value="ATPase domain of HSP90 chaperone/DNA topoisomerase II/histidine kinase"/>
    <property type="match status" value="1"/>
</dbReference>
<keyword evidence="5" id="KW-0418">Kinase</keyword>
<dbReference type="PRINTS" id="PR00344">
    <property type="entry name" value="BCTRLSENSOR"/>
</dbReference>
<dbReference type="InterPro" id="IPR036890">
    <property type="entry name" value="HATPase_C_sf"/>
</dbReference>
<dbReference type="PANTHER" id="PTHR43304">
    <property type="entry name" value="PHYTOCHROME-LIKE PROTEIN CPH1"/>
    <property type="match status" value="1"/>
</dbReference>
<feature type="domain" description="PAS" evidence="9">
    <location>
        <begin position="1031"/>
        <end position="1084"/>
    </location>
</feature>
<dbReference type="InterPro" id="IPR029016">
    <property type="entry name" value="GAF-like_dom_sf"/>
</dbReference>
<feature type="domain" description="PAC" evidence="10">
    <location>
        <begin position="654"/>
        <end position="706"/>
    </location>
</feature>
<organism evidence="11 12">
    <name type="scientific">Halochromatium salexigens</name>
    <name type="common">Chromatium salexigens</name>
    <dbReference type="NCBI Taxonomy" id="49447"/>
    <lineage>
        <taxon>Bacteria</taxon>
        <taxon>Pseudomonadati</taxon>
        <taxon>Pseudomonadota</taxon>
        <taxon>Gammaproteobacteria</taxon>
        <taxon>Chromatiales</taxon>
        <taxon>Chromatiaceae</taxon>
        <taxon>Halochromatium</taxon>
    </lineage>
</organism>
<dbReference type="PANTHER" id="PTHR43304:SF1">
    <property type="entry name" value="PAC DOMAIN-CONTAINING PROTEIN"/>
    <property type="match status" value="1"/>
</dbReference>
<name>A0AAJ0XHW1_HALSE</name>
<dbReference type="InterPro" id="IPR013767">
    <property type="entry name" value="PAS_fold"/>
</dbReference>
<keyword evidence="3" id="KW-0597">Phosphoprotein</keyword>
<dbReference type="NCBIfam" id="TIGR00229">
    <property type="entry name" value="sensory_box"/>
    <property type="match status" value="3"/>
</dbReference>
<dbReference type="Gene3D" id="3.30.450.40">
    <property type="match status" value="2"/>
</dbReference>
<dbReference type="SUPFAM" id="SSF55785">
    <property type="entry name" value="PYP-like sensor domain (PAS domain)"/>
    <property type="match status" value="3"/>
</dbReference>
<dbReference type="InterPro" id="IPR001610">
    <property type="entry name" value="PAC"/>
</dbReference>
<evidence type="ECO:0000256" key="4">
    <source>
        <dbReference type="ARBA" id="ARBA00022679"/>
    </source>
</evidence>
<dbReference type="Gene3D" id="3.30.565.10">
    <property type="entry name" value="Histidine kinase-like ATPase, C-terminal domain"/>
    <property type="match status" value="1"/>
</dbReference>
<evidence type="ECO:0000259" key="9">
    <source>
        <dbReference type="PROSITE" id="PS50112"/>
    </source>
</evidence>
<feature type="transmembrane region" description="Helical" evidence="7">
    <location>
        <begin position="160"/>
        <end position="180"/>
    </location>
</feature>
<sequence length="1555" mass="170898">MLLAATAAGSYFTLPLLYGLQFPFGLVAVLLTLVWLGLPAGLVVAAFQAGIMLLLQEQPYEVLLLGTQIAFVSILLAQARRREREPPFLPLLIGLYWLVLGAPLTLLQDQLWGNVEVMPTLVLLLKHAVNGIVAALLAECVLLVVALFRRRPPSLSIRRLLLVLFNATALFPACVLTFIGTHDFHHRLERELLDQLHLFGSLAAEILPEDVANSPPRTASETQLQQLLAEHLPPTADPVVRLLPKAAAASDDAPASIARQAHLLPVGHGNARATDPLDWNQVRYSLRVPLTDATQLAALEIELSARLLIEQVHAWLQRWLLVLLVWAALVILAAYWLSRRLATPLQSVLARAESFPALIESGQPMPPPPLSPIKEEVAAARAMNTLGERLQASFSALAEERDQQREQRALRAFQAEILGELIAAETDEHRIAEHLCQRMTQHLPGHHCNLVVATPAETLEVLAAPGLDAGGIALLNARLAEQQGALAYRHAFETAEFSATADLNNATDAQPRLHYPAQGLPGACWCQPIRGQNGRVLGVLAIAAPEPGTPGRFARALLDHGASLAAVALTSLKLHRDHRVLLDALSQAETGIVIAERLGNGDHAIRFVNKGFEDLTGYSRDEVQGQDCRFLQGTDRDQPARRAMRTALAAGESCQTTFRNYRKDGSLFWNSVSITPVVDAQGKISHYIGIQRDDTERRHAIERLRANEAQLREITETIEEVFWVFDLEQDQLTYVSPAFEAIWERPVAAIRADYHLWRESLHPADRDRAVWSHTEATAGSGPEMVEYRIVTPHGEVKWIADRRFLVHDANGQPCRFVGVAAEITERKQAELDLIARERLERELVALTTTFIDPSDKPFDTLVQDALAKVGQFTGSERAYIFQIDRDGKTCSNTHEWIADGIEPMIATLQAVPVADFAVLMDALAESDMVVIPRIADLPEDWAPLRQQLERQHIQSLILVPLRRKQRLIGFIGLDAVHQERAWLKGEVHFLRVLASVFVGALERKRVLGELWASTERYDALALQSRMMTWEIDTAGLYTYVNPVAESLLGYPPEALIGRKAFYELIPEPEYAEIKTQAFALMARHQSWRDFQVPVRAADGRRLWTSVDGQPILGPDGSLVGYRGSTLDITDVQHAETQRRAAEQALQHYTENLERLVDLSNRGLDASEEIAALLAIAKDAFGMGVAETGWRGPETSYQCLAHLPTTKSAEQTAQAATEALFAKPCNALDQPQLIRGSALPTALSAHGYASAVVLASRFPGDAAQQRWLLTQLWDTQARNTLSRAECELLRFIGQRIAAIEHGAQLARDLVSAKQRETIGHLASGVAHDFNNVLAVLDANLYYLNASVERAGLEDDSQQVIDDMNSVLGQAKVITSGMLALSRAGGVPLRATVLEKPLAELADILRLMLPETLDWNLHIEPDLSAFTNAGFLQAALLNLALNGRDAMADGGTLSVIGRREHWTGEPPLAVGDLAAGDHAAIHVTDSGSGMTEAVLSRIFEPLFSTKTQHIGHGLGMFMVREFVQRSGAGLSVRSTLGVGTTFTLLLPLAERETEDVA</sequence>
<dbReference type="PROSITE" id="PS50113">
    <property type="entry name" value="PAC"/>
    <property type="match status" value="3"/>
</dbReference>